<accession>A0AAD7ZTH1</accession>
<reference evidence="1" key="1">
    <citation type="journal article" date="2023" name="IScience">
        <title>Live-bearing cockroach genome reveals convergent evolutionary mechanisms linked to viviparity in insects and beyond.</title>
        <authorList>
            <person name="Fouks B."/>
            <person name="Harrison M.C."/>
            <person name="Mikhailova A.A."/>
            <person name="Marchal E."/>
            <person name="English S."/>
            <person name="Carruthers M."/>
            <person name="Jennings E.C."/>
            <person name="Chiamaka E.L."/>
            <person name="Frigard R.A."/>
            <person name="Pippel M."/>
            <person name="Attardo G.M."/>
            <person name="Benoit J.B."/>
            <person name="Bornberg-Bauer E."/>
            <person name="Tobe S.S."/>
        </authorList>
    </citation>
    <scope>NUCLEOTIDE SEQUENCE</scope>
    <source>
        <strain evidence="1">Stay&amp;Tobe</strain>
    </source>
</reference>
<dbReference type="Proteomes" id="UP001233999">
    <property type="component" value="Unassembled WGS sequence"/>
</dbReference>
<name>A0AAD7ZTH1_DIPPU</name>
<comment type="caution">
    <text evidence="1">The sequence shown here is derived from an EMBL/GenBank/DDBJ whole genome shotgun (WGS) entry which is preliminary data.</text>
</comment>
<dbReference type="EMBL" id="JASPKZ010006857">
    <property type="protein sequence ID" value="KAJ9586610.1"/>
    <property type="molecule type" value="Genomic_DNA"/>
</dbReference>
<dbReference type="GO" id="GO:0031146">
    <property type="term" value="P:SCF-dependent proteasomal ubiquitin-dependent protein catabolic process"/>
    <property type="evidence" value="ECO:0007669"/>
    <property type="project" value="TreeGrafter"/>
</dbReference>
<dbReference type="InterPro" id="IPR032675">
    <property type="entry name" value="LRR_dom_sf"/>
</dbReference>
<proteinExistence type="predicted"/>
<dbReference type="Pfam" id="PF13516">
    <property type="entry name" value="LRR_6"/>
    <property type="match status" value="2"/>
</dbReference>
<dbReference type="Gene3D" id="3.80.10.10">
    <property type="entry name" value="Ribonuclease Inhibitor"/>
    <property type="match status" value="2"/>
</dbReference>
<dbReference type="InterPro" id="IPR006553">
    <property type="entry name" value="Leu-rich_rpt_Cys-con_subtyp"/>
</dbReference>
<sequence length="290" mass="33725">MLRPIADGCPSLKHIFLGYCEFSDDDIQYFLNRKKCQLLSFSSKSIYISIFKHLSECIKLEYIYLENDNKNLTYNDTVPLTKLRHLKSLTLQYCTENAENLPKFFLHGSFSKIVELDLSHNFSIQDSDFNIVLKNFPNIKHLNLSSSHMLSDEGLYNISHCGYLEHLNISMCNKMTDKSTYYVSKGCAKLKHLNISSCNNMTDEAILHLLMCKNLQVLKLGFKKLTGIYFNLFSKKLVQLKEIYIDFSDSLDKTVIDHLQQKMPQLNIIYPFYYGHGDTEFKETYFAAMN</sequence>
<protein>
    <submittedName>
        <fullName evidence="1">Uncharacterized protein</fullName>
    </submittedName>
</protein>
<dbReference type="SUPFAM" id="SSF52047">
    <property type="entry name" value="RNI-like"/>
    <property type="match status" value="1"/>
</dbReference>
<keyword evidence="2" id="KW-1185">Reference proteome</keyword>
<evidence type="ECO:0000313" key="1">
    <source>
        <dbReference type="EMBL" id="KAJ9586610.1"/>
    </source>
</evidence>
<evidence type="ECO:0000313" key="2">
    <source>
        <dbReference type="Proteomes" id="UP001233999"/>
    </source>
</evidence>
<dbReference type="PANTHER" id="PTHR13318">
    <property type="entry name" value="PARTNER OF PAIRED, ISOFORM B-RELATED"/>
    <property type="match status" value="1"/>
</dbReference>
<gene>
    <name evidence="1" type="ORF">L9F63_019803</name>
</gene>
<dbReference type="InterPro" id="IPR001611">
    <property type="entry name" value="Leu-rich_rpt"/>
</dbReference>
<organism evidence="1 2">
    <name type="scientific">Diploptera punctata</name>
    <name type="common">Pacific beetle cockroach</name>
    <dbReference type="NCBI Taxonomy" id="6984"/>
    <lineage>
        <taxon>Eukaryota</taxon>
        <taxon>Metazoa</taxon>
        <taxon>Ecdysozoa</taxon>
        <taxon>Arthropoda</taxon>
        <taxon>Hexapoda</taxon>
        <taxon>Insecta</taxon>
        <taxon>Pterygota</taxon>
        <taxon>Neoptera</taxon>
        <taxon>Polyneoptera</taxon>
        <taxon>Dictyoptera</taxon>
        <taxon>Blattodea</taxon>
        <taxon>Blaberoidea</taxon>
        <taxon>Blaberidae</taxon>
        <taxon>Diplopterinae</taxon>
        <taxon>Diploptera</taxon>
    </lineage>
</organism>
<dbReference type="SMART" id="SM00367">
    <property type="entry name" value="LRR_CC"/>
    <property type="match status" value="5"/>
</dbReference>
<dbReference type="AlphaFoldDB" id="A0AAD7ZTH1"/>
<reference evidence="1" key="2">
    <citation type="submission" date="2023-05" db="EMBL/GenBank/DDBJ databases">
        <authorList>
            <person name="Fouks B."/>
        </authorList>
    </citation>
    <scope>NUCLEOTIDE SEQUENCE</scope>
    <source>
        <strain evidence="1">Stay&amp;Tobe</strain>
        <tissue evidence="1">Testes</tissue>
    </source>
</reference>
<dbReference type="GO" id="GO:0019005">
    <property type="term" value="C:SCF ubiquitin ligase complex"/>
    <property type="evidence" value="ECO:0007669"/>
    <property type="project" value="TreeGrafter"/>
</dbReference>